<feature type="region of interest" description="Disordered" evidence="1">
    <location>
        <begin position="161"/>
        <end position="186"/>
    </location>
</feature>
<proteinExistence type="predicted"/>
<comment type="caution">
    <text evidence="2">The sequence shown here is derived from an EMBL/GenBank/DDBJ whole genome shotgun (WGS) entry which is preliminary data.</text>
</comment>
<organism evidence="2 3">
    <name type="scientific">Ancylostoma ceylanicum</name>
    <dbReference type="NCBI Taxonomy" id="53326"/>
    <lineage>
        <taxon>Eukaryota</taxon>
        <taxon>Metazoa</taxon>
        <taxon>Ecdysozoa</taxon>
        <taxon>Nematoda</taxon>
        <taxon>Chromadorea</taxon>
        <taxon>Rhabditida</taxon>
        <taxon>Rhabditina</taxon>
        <taxon>Rhabditomorpha</taxon>
        <taxon>Strongyloidea</taxon>
        <taxon>Ancylostomatidae</taxon>
        <taxon>Ancylostomatinae</taxon>
        <taxon>Ancylostoma</taxon>
    </lineage>
</organism>
<name>A0A016SG15_9BILA</name>
<sequence length="186" mass="21331">MRWSARCHHANGHTTQVSRTAQNYQPTLIALIRTHRPPHVLLDALERVVINASISIIDRIRYGSSFIPCTIHTVQKLNSSMRLSNGGSFRAPKNSVTRPRTSTEDDEEKKEMAEAAFREWLKRKASEPHTPRASPSREQICLHLKEDARHRMYNNWLHSRRFAQSPQTNGETTPSSENAQRIFPPS</sequence>
<dbReference type="OrthoDB" id="5875462at2759"/>
<dbReference type="AlphaFoldDB" id="A0A016SG15"/>
<keyword evidence="3" id="KW-1185">Reference proteome</keyword>
<feature type="compositionally biased region" description="Polar residues" evidence="1">
    <location>
        <begin position="162"/>
        <end position="179"/>
    </location>
</feature>
<evidence type="ECO:0000313" key="3">
    <source>
        <dbReference type="Proteomes" id="UP000024635"/>
    </source>
</evidence>
<protein>
    <submittedName>
        <fullName evidence="2">Uncharacterized protein</fullName>
    </submittedName>
</protein>
<dbReference type="EMBL" id="JARK01001565">
    <property type="protein sequence ID" value="EYB89643.1"/>
    <property type="molecule type" value="Genomic_DNA"/>
</dbReference>
<evidence type="ECO:0000256" key="1">
    <source>
        <dbReference type="SAM" id="MobiDB-lite"/>
    </source>
</evidence>
<evidence type="ECO:0000313" key="2">
    <source>
        <dbReference type="EMBL" id="EYB89643.1"/>
    </source>
</evidence>
<dbReference type="Proteomes" id="UP000024635">
    <property type="component" value="Unassembled WGS sequence"/>
</dbReference>
<feature type="region of interest" description="Disordered" evidence="1">
    <location>
        <begin position="83"/>
        <end position="110"/>
    </location>
</feature>
<gene>
    <name evidence="2" type="primary">Acey_s0229.g2910</name>
    <name evidence="2" type="synonym">Acey-F45E1.1</name>
    <name evidence="2" type="ORF">Y032_0229g2910</name>
</gene>
<accession>A0A016SG15</accession>
<reference evidence="3" key="1">
    <citation type="journal article" date="2015" name="Nat. Genet.">
        <title>The genome and transcriptome of the zoonotic hookworm Ancylostoma ceylanicum identify infection-specific gene families.</title>
        <authorList>
            <person name="Schwarz E.M."/>
            <person name="Hu Y."/>
            <person name="Antoshechkin I."/>
            <person name="Miller M.M."/>
            <person name="Sternberg P.W."/>
            <person name="Aroian R.V."/>
        </authorList>
    </citation>
    <scope>NUCLEOTIDE SEQUENCE</scope>
    <source>
        <strain evidence="3">HY135</strain>
    </source>
</reference>